<keyword evidence="2" id="KW-1185">Reference proteome</keyword>
<evidence type="ECO:0000313" key="1">
    <source>
        <dbReference type="EMBL" id="CAH0365285.1"/>
    </source>
</evidence>
<dbReference type="AlphaFoldDB" id="A0A8J2S7C8"/>
<comment type="caution">
    <text evidence="1">The sequence shown here is derived from an EMBL/GenBank/DDBJ whole genome shotgun (WGS) entry which is preliminary data.</text>
</comment>
<proteinExistence type="predicted"/>
<organism evidence="1 2">
    <name type="scientific">Pelagomonas calceolata</name>
    <dbReference type="NCBI Taxonomy" id="35677"/>
    <lineage>
        <taxon>Eukaryota</taxon>
        <taxon>Sar</taxon>
        <taxon>Stramenopiles</taxon>
        <taxon>Ochrophyta</taxon>
        <taxon>Pelagophyceae</taxon>
        <taxon>Pelagomonadales</taxon>
        <taxon>Pelagomonadaceae</taxon>
        <taxon>Pelagomonas</taxon>
    </lineage>
</organism>
<evidence type="ECO:0000313" key="2">
    <source>
        <dbReference type="Proteomes" id="UP000789595"/>
    </source>
</evidence>
<feature type="non-terminal residue" evidence="1">
    <location>
        <position position="128"/>
    </location>
</feature>
<reference evidence="1" key="1">
    <citation type="submission" date="2021-11" db="EMBL/GenBank/DDBJ databases">
        <authorList>
            <consortium name="Genoscope - CEA"/>
            <person name="William W."/>
        </authorList>
    </citation>
    <scope>NUCLEOTIDE SEQUENCE</scope>
</reference>
<protein>
    <submittedName>
        <fullName evidence="1">Uncharacterized protein</fullName>
    </submittedName>
</protein>
<dbReference type="EMBL" id="CAKKNE010000001">
    <property type="protein sequence ID" value="CAH0365285.1"/>
    <property type="molecule type" value="Genomic_DNA"/>
</dbReference>
<gene>
    <name evidence="1" type="ORF">PECAL_1P17180</name>
</gene>
<accession>A0A8J2S7C8</accession>
<sequence length="128" mass="14144">MLVERATRPTTAARDLRAWYVRDLGLSVLPLSCMAAAQRSNSLIATNSAVRGRARLKISQAGDLGCRTRATRLFERCAARSCVHAQNARKQQPASFDVVHIVEFFLKIIFSSLASLRARCARHTAETS</sequence>
<dbReference type="Proteomes" id="UP000789595">
    <property type="component" value="Unassembled WGS sequence"/>
</dbReference>
<name>A0A8J2S7C8_9STRA</name>